<dbReference type="PROSITE" id="PS50948">
    <property type="entry name" value="PAN"/>
    <property type="match status" value="1"/>
</dbReference>
<feature type="chain" id="PRO_5040866815" description="Apple domain-containing protein" evidence="1">
    <location>
        <begin position="28"/>
        <end position="131"/>
    </location>
</feature>
<dbReference type="InterPro" id="IPR003609">
    <property type="entry name" value="Pan_app"/>
</dbReference>
<gene>
    <name evidence="3" type="ORF">OS493_033330</name>
</gene>
<dbReference type="EMBL" id="MU826393">
    <property type="protein sequence ID" value="KAJ7376707.1"/>
    <property type="molecule type" value="Genomic_DNA"/>
</dbReference>
<evidence type="ECO:0000313" key="4">
    <source>
        <dbReference type="Proteomes" id="UP001163046"/>
    </source>
</evidence>
<keyword evidence="1" id="KW-0732">Signal</keyword>
<dbReference type="Proteomes" id="UP001163046">
    <property type="component" value="Unassembled WGS sequence"/>
</dbReference>
<proteinExistence type="predicted"/>
<dbReference type="SUPFAM" id="SSF57414">
    <property type="entry name" value="Hairpin loop containing domain-like"/>
    <property type="match status" value="1"/>
</dbReference>
<protein>
    <recommendedName>
        <fullName evidence="2">Apple domain-containing protein</fullName>
    </recommendedName>
</protein>
<dbReference type="OrthoDB" id="10484818at2759"/>
<dbReference type="Pfam" id="PF00024">
    <property type="entry name" value="PAN_1"/>
    <property type="match status" value="1"/>
</dbReference>
<sequence>MLSTKASFSSMAMVLALVTFTFEEAGASRANQNAQVKRCDVDVITTTINVPYLEQHMAGDVLVTCSAVSKLHCEDMCLRNPHCEGFNFNVKKQECEILSEVYNAYVKEVSRATRAFMRTFLLGRGGCIDIK</sequence>
<organism evidence="3 4">
    <name type="scientific">Desmophyllum pertusum</name>
    <dbReference type="NCBI Taxonomy" id="174260"/>
    <lineage>
        <taxon>Eukaryota</taxon>
        <taxon>Metazoa</taxon>
        <taxon>Cnidaria</taxon>
        <taxon>Anthozoa</taxon>
        <taxon>Hexacorallia</taxon>
        <taxon>Scleractinia</taxon>
        <taxon>Caryophylliina</taxon>
        <taxon>Caryophylliidae</taxon>
        <taxon>Desmophyllum</taxon>
    </lineage>
</organism>
<dbReference type="AlphaFoldDB" id="A0A9X0CUP8"/>
<evidence type="ECO:0000256" key="1">
    <source>
        <dbReference type="SAM" id="SignalP"/>
    </source>
</evidence>
<reference evidence="3" key="1">
    <citation type="submission" date="2023-01" db="EMBL/GenBank/DDBJ databases">
        <title>Genome assembly of the deep-sea coral Lophelia pertusa.</title>
        <authorList>
            <person name="Herrera S."/>
            <person name="Cordes E."/>
        </authorList>
    </citation>
    <scope>NUCLEOTIDE SEQUENCE</scope>
    <source>
        <strain evidence="3">USNM1676648</strain>
        <tissue evidence="3">Polyp</tissue>
    </source>
</reference>
<evidence type="ECO:0000313" key="3">
    <source>
        <dbReference type="EMBL" id="KAJ7376707.1"/>
    </source>
</evidence>
<accession>A0A9X0CUP8</accession>
<dbReference type="Gene3D" id="3.50.4.10">
    <property type="entry name" value="Hepatocyte Growth Factor"/>
    <property type="match status" value="1"/>
</dbReference>
<name>A0A9X0CUP8_9CNID</name>
<feature type="signal peptide" evidence="1">
    <location>
        <begin position="1"/>
        <end position="27"/>
    </location>
</feature>
<comment type="caution">
    <text evidence="3">The sequence shown here is derived from an EMBL/GenBank/DDBJ whole genome shotgun (WGS) entry which is preliminary data.</text>
</comment>
<keyword evidence="4" id="KW-1185">Reference proteome</keyword>
<feature type="domain" description="Apple" evidence="2">
    <location>
        <begin position="39"/>
        <end position="121"/>
    </location>
</feature>
<evidence type="ECO:0000259" key="2">
    <source>
        <dbReference type="PROSITE" id="PS50948"/>
    </source>
</evidence>